<sequence>MGLHSSRSRSRSPKRQRRDRACSGSPRGRSRSPGTKRRFSSRSTSRSRSPPGNYAGRPNNGYSPTRAGVYCGRFMAAGAALGPGRAAAGLINGNGASGNGGCVPPPWVTNARLAPQVKMVLEGLYRGGKLGPTDLEYACVEFLELLGPVGGMAVLEEFATLDYFRIRNLTAFFIGICKRVQARAPPPPGRPLRG</sequence>
<organism evidence="3 4">
    <name type="scientific">Volvox reticuliferus</name>
    <dbReference type="NCBI Taxonomy" id="1737510"/>
    <lineage>
        <taxon>Eukaryota</taxon>
        <taxon>Viridiplantae</taxon>
        <taxon>Chlorophyta</taxon>
        <taxon>core chlorophytes</taxon>
        <taxon>Chlorophyceae</taxon>
        <taxon>CS clade</taxon>
        <taxon>Chlamydomonadales</taxon>
        <taxon>Volvocaceae</taxon>
        <taxon>Volvox</taxon>
    </lineage>
</organism>
<feature type="region of interest" description="Disordered" evidence="1">
    <location>
        <begin position="1"/>
        <end position="60"/>
    </location>
</feature>
<dbReference type="Pfam" id="PF18360">
    <property type="entry name" value="hnRNP_Q_AcD"/>
    <property type="match status" value="1"/>
</dbReference>
<dbReference type="AlphaFoldDB" id="A0A8J4G355"/>
<dbReference type="CDD" id="cd21039">
    <property type="entry name" value="NURR"/>
    <property type="match status" value="1"/>
</dbReference>
<dbReference type="EMBL" id="BNCQ01000002">
    <property type="protein sequence ID" value="GIL94968.1"/>
    <property type="molecule type" value="Genomic_DNA"/>
</dbReference>
<accession>A0A8J4G355</accession>
<feature type="compositionally biased region" description="Basic residues" evidence="1">
    <location>
        <begin position="1"/>
        <end position="18"/>
    </location>
</feature>
<evidence type="ECO:0000313" key="4">
    <source>
        <dbReference type="Proteomes" id="UP000722791"/>
    </source>
</evidence>
<gene>
    <name evidence="3" type="ORF">Vretimale_1072</name>
</gene>
<dbReference type="InterPro" id="IPR041337">
    <property type="entry name" value="hnRNP_Q_AcD"/>
</dbReference>
<proteinExistence type="predicted"/>
<reference evidence="3" key="1">
    <citation type="journal article" date="2021" name="Proc. Natl. Acad. Sci. U.S.A.">
        <title>Three genomes in the algal genus Volvox reveal the fate of a haploid sex-determining region after a transition to homothallism.</title>
        <authorList>
            <person name="Yamamoto K."/>
            <person name="Hamaji T."/>
            <person name="Kawai-Toyooka H."/>
            <person name="Matsuzaki R."/>
            <person name="Takahashi F."/>
            <person name="Nishimura Y."/>
            <person name="Kawachi M."/>
            <person name="Noguchi H."/>
            <person name="Minakuchi Y."/>
            <person name="Umen J.G."/>
            <person name="Toyoda A."/>
            <person name="Nozaki H."/>
        </authorList>
    </citation>
    <scope>NUCLEOTIDE SEQUENCE</scope>
    <source>
        <strain evidence="3">NIES-3785</strain>
    </source>
</reference>
<dbReference type="Proteomes" id="UP000722791">
    <property type="component" value="Unassembled WGS sequence"/>
</dbReference>
<evidence type="ECO:0000313" key="3">
    <source>
        <dbReference type="EMBL" id="GIL94968.1"/>
    </source>
</evidence>
<feature type="compositionally biased region" description="Basic residues" evidence="1">
    <location>
        <begin position="28"/>
        <end position="40"/>
    </location>
</feature>
<feature type="non-terminal residue" evidence="3">
    <location>
        <position position="1"/>
    </location>
</feature>
<name>A0A8J4G355_9CHLO</name>
<evidence type="ECO:0000256" key="1">
    <source>
        <dbReference type="SAM" id="MobiDB-lite"/>
    </source>
</evidence>
<protein>
    <recommendedName>
        <fullName evidence="2">Heterogeneous nuclear ribonucleoprotein Q acidic domain-containing protein</fullName>
    </recommendedName>
</protein>
<feature type="domain" description="Heterogeneous nuclear ribonucleoprotein Q acidic" evidence="2">
    <location>
        <begin position="112"/>
        <end position="181"/>
    </location>
</feature>
<comment type="caution">
    <text evidence="3">The sequence shown here is derived from an EMBL/GenBank/DDBJ whole genome shotgun (WGS) entry which is preliminary data.</text>
</comment>
<evidence type="ECO:0000259" key="2">
    <source>
        <dbReference type="Pfam" id="PF18360"/>
    </source>
</evidence>